<dbReference type="Gene3D" id="3.40.50.1820">
    <property type="entry name" value="alpha/beta hydrolase"/>
    <property type="match status" value="1"/>
</dbReference>
<dbReference type="Pfam" id="PF07859">
    <property type="entry name" value="Abhydrolase_3"/>
    <property type="match status" value="1"/>
</dbReference>
<dbReference type="InterPro" id="IPR013094">
    <property type="entry name" value="AB_hydrolase_3"/>
</dbReference>
<dbReference type="SUPFAM" id="SSF53474">
    <property type="entry name" value="alpha/beta-Hydrolases"/>
    <property type="match status" value="1"/>
</dbReference>
<dbReference type="InterPro" id="IPR050300">
    <property type="entry name" value="GDXG_lipolytic_enzyme"/>
</dbReference>
<dbReference type="Proteomes" id="UP000765845">
    <property type="component" value="Unassembled WGS sequence"/>
</dbReference>
<comment type="similarity">
    <text evidence="1">Belongs to the 'GDXG' lipolytic enzyme family.</text>
</comment>
<name>A0ABX1GBZ8_9GAMM</name>
<sequence length="315" mass="34576">MSAESRASDAQIEQVIARVQQVYSTWRRDTSAQQMREDWDRLFWRDTQPSQYRDDTLAGVAVRWIDTPDCDPSRLLMYFHGGGFKMGSVVSHHDLMVRLSAAAGCRVVGVNYRLFPEHGFPAPVDDALAVYHQLLAEGYHAGQIAVAGDSAGGGVAASLLVALGQAEAPQPAAAVLLSPWLDMTLSGDSYESRASADPIHQRFMLDALANQYLGKEGDRRNPLASPLFAELAGLPPLLLQVGDREVGLDDSVAFADRAQQAGVEVALSVWDRMIHVFQQFAEDLPEARQAINDIGHFLQDHWQSPARARADLDVE</sequence>
<evidence type="ECO:0000256" key="1">
    <source>
        <dbReference type="ARBA" id="ARBA00010515"/>
    </source>
</evidence>
<dbReference type="EMBL" id="JAAWWK010000001">
    <property type="protein sequence ID" value="NKI16027.1"/>
    <property type="molecule type" value="Genomic_DNA"/>
</dbReference>
<keyword evidence="5" id="KW-1185">Reference proteome</keyword>
<dbReference type="PANTHER" id="PTHR48081:SF30">
    <property type="entry name" value="ACETYL-HYDROLASE LIPR-RELATED"/>
    <property type="match status" value="1"/>
</dbReference>
<organism evidence="4 5">
    <name type="scientific">Spongiibacter thalassae</name>
    <dbReference type="NCBI Taxonomy" id="2721624"/>
    <lineage>
        <taxon>Bacteria</taxon>
        <taxon>Pseudomonadati</taxon>
        <taxon>Pseudomonadota</taxon>
        <taxon>Gammaproteobacteria</taxon>
        <taxon>Cellvibrionales</taxon>
        <taxon>Spongiibacteraceae</taxon>
        <taxon>Spongiibacter</taxon>
    </lineage>
</organism>
<evidence type="ECO:0000259" key="3">
    <source>
        <dbReference type="Pfam" id="PF07859"/>
    </source>
</evidence>
<dbReference type="RefSeq" id="WP_168448572.1">
    <property type="nucleotide sequence ID" value="NZ_JAAWWK010000001.1"/>
</dbReference>
<evidence type="ECO:0000256" key="2">
    <source>
        <dbReference type="ARBA" id="ARBA00022801"/>
    </source>
</evidence>
<comment type="caution">
    <text evidence="4">The sequence shown here is derived from an EMBL/GenBank/DDBJ whole genome shotgun (WGS) entry which is preliminary data.</text>
</comment>
<gene>
    <name evidence="4" type="ORF">HCU74_01215</name>
</gene>
<dbReference type="PROSITE" id="PS01173">
    <property type="entry name" value="LIPASE_GDXG_HIS"/>
    <property type="match status" value="1"/>
</dbReference>
<dbReference type="GO" id="GO:0016787">
    <property type="term" value="F:hydrolase activity"/>
    <property type="evidence" value="ECO:0007669"/>
    <property type="project" value="UniProtKB-KW"/>
</dbReference>
<accession>A0ABX1GBZ8</accession>
<protein>
    <submittedName>
        <fullName evidence="4">Alpha/beta hydrolase</fullName>
    </submittedName>
</protein>
<evidence type="ECO:0000313" key="4">
    <source>
        <dbReference type="EMBL" id="NKI16027.1"/>
    </source>
</evidence>
<dbReference type="InterPro" id="IPR029058">
    <property type="entry name" value="AB_hydrolase_fold"/>
</dbReference>
<evidence type="ECO:0000313" key="5">
    <source>
        <dbReference type="Proteomes" id="UP000765845"/>
    </source>
</evidence>
<feature type="domain" description="Alpha/beta hydrolase fold-3" evidence="3">
    <location>
        <begin position="76"/>
        <end position="278"/>
    </location>
</feature>
<reference evidence="4 5" key="1">
    <citation type="submission" date="2020-04" db="EMBL/GenBank/DDBJ databases">
        <authorList>
            <person name="Yoon J."/>
        </authorList>
    </citation>
    <scope>NUCLEOTIDE SEQUENCE [LARGE SCALE GENOMIC DNA]</scope>
    <source>
        <strain evidence="4 5">KMU-166</strain>
    </source>
</reference>
<keyword evidence="2 4" id="KW-0378">Hydrolase</keyword>
<proteinExistence type="inferred from homology"/>
<dbReference type="PANTHER" id="PTHR48081">
    <property type="entry name" value="AB HYDROLASE SUPERFAMILY PROTEIN C4A8.06C"/>
    <property type="match status" value="1"/>
</dbReference>
<dbReference type="InterPro" id="IPR002168">
    <property type="entry name" value="Lipase_GDXG_HIS_AS"/>
</dbReference>